<dbReference type="EMBL" id="CM047588">
    <property type="protein sequence ID" value="KAI9905727.1"/>
    <property type="molecule type" value="Genomic_DNA"/>
</dbReference>
<name>A0ACC0VHP8_9STRA</name>
<protein>
    <submittedName>
        <fullName evidence="1">Uncharacterized protein</fullName>
    </submittedName>
</protein>
<keyword evidence="2" id="KW-1185">Reference proteome</keyword>
<gene>
    <name evidence="1" type="ORF">PsorP6_013876</name>
</gene>
<dbReference type="Proteomes" id="UP001163321">
    <property type="component" value="Chromosome 9"/>
</dbReference>
<evidence type="ECO:0000313" key="2">
    <source>
        <dbReference type="Proteomes" id="UP001163321"/>
    </source>
</evidence>
<evidence type="ECO:0000313" key="1">
    <source>
        <dbReference type="EMBL" id="KAI9905727.1"/>
    </source>
</evidence>
<comment type="caution">
    <text evidence="1">The sequence shown here is derived from an EMBL/GenBank/DDBJ whole genome shotgun (WGS) entry which is preliminary data.</text>
</comment>
<proteinExistence type="predicted"/>
<sequence length="522" mass="57798">MTCEVNQLMEKKGINVSERKVGDVYEKIQMLEKQYMKATELLRRRGQTDAFQMGKADHNVTAEVLQLCPQYRKLGPVFENSNVEGTAFDNAGATALSTTTAPITNGSTAGLEKLGRAGIDNEVQGAAATTNVAKDGGSVPTYNRAGGSGGKDDEASTKEIVDVGEEEEGILVDVEEDQSDAEEDKHRVHGHEEMRQEREAEKSEVVGRRKEESSDDDETGQTKRDSNVKTDLNPLPSPSNSGGSSSEGDSSEDGKRESEDGREDEEQTQLAQPDEEGNGDGDEDVDEMATQVEIDQDKGDRGDSLQVSEKNKVVESESDEDKVFESKSDEEDKIFESDEEDKEKEEDMEEIEEDQVDEIPTHEDPRVVGSYSSSSDSEGGDEEEEKVVPTQVQVASDSDIETDHTRHEEAADDAPSSDDADDMQDESESPRKRNIGTYLVSSRTKRARTNTHGTKALERKAFLDRIKQERDQRDEMFQLERAKMMCELETKQVQLALERSLARKKLLSAGVDPSEVERVLPL</sequence>
<reference evidence="1 2" key="1">
    <citation type="journal article" date="2022" name="bioRxiv">
        <title>The genome of the oomycete Peronosclerospora sorghi, a cosmopolitan pathogen of maize and sorghum, is inflated with dispersed pseudogenes.</title>
        <authorList>
            <person name="Fletcher K."/>
            <person name="Martin F."/>
            <person name="Isakeit T."/>
            <person name="Cavanaugh K."/>
            <person name="Magill C."/>
            <person name="Michelmore R."/>
        </authorList>
    </citation>
    <scope>NUCLEOTIDE SEQUENCE [LARGE SCALE GENOMIC DNA]</scope>
    <source>
        <strain evidence="1">P6</strain>
    </source>
</reference>
<accession>A0ACC0VHP8</accession>
<organism evidence="1 2">
    <name type="scientific">Peronosclerospora sorghi</name>
    <dbReference type="NCBI Taxonomy" id="230839"/>
    <lineage>
        <taxon>Eukaryota</taxon>
        <taxon>Sar</taxon>
        <taxon>Stramenopiles</taxon>
        <taxon>Oomycota</taxon>
        <taxon>Peronosporomycetes</taxon>
        <taxon>Peronosporales</taxon>
        <taxon>Peronosporaceae</taxon>
        <taxon>Peronosclerospora</taxon>
    </lineage>
</organism>